<accession>A0A2K0UDZ4</accession>
<reference evidence="2 3" key="1">
    <citation type="submission" date="2017-02" db="EMBL/GenBank/DDBJ databases">
        <title>Genomes of Trichoderma spp. with biocontrol activity.</title>
        <authorList>
            <person name="Gardiner D."/>
            <person name="Kazan K."/>
            <person name="Vos C."/>
            <person name="Harvey P."/>
        </authorList>
    </citation>
    <scope>NUCLEOTIDE SEQUENCE [LARGE SCALE GENOMIC DNA]</scope>
    <source>
        <strain evidence="2 3">Tr1</strain>
    </source>
</reference>
<comment type="caution">
    <text evidence="2">The sequence shown here is derived from an EMBL/GenBank/DDBJ whole genome shotgun (WGS) entry which is preliminary data.</text>
</comment>
<name>A0A2K0UDZ4_TRIHA</name>
<proteinExistence type="predicted"/>
<evidence type="ECO:0000313" key="2">
    <source>
        <dbReference type="EMBL" id="PNP56004.1"/>
    </source>
</evidence>
<feature type="compositionally biased region" description="Polar residues" evidence="1">
    <location>
        <begin position="89"/>
        <end position="100"/>
    </location>
</feature>
<sequence length="100" mass="10599">MKPDEYSDNLFATEASESATLVPVSNLVGLDLPATTVGARALEDALAQGKSEQTRRVRLSKLFPKYPSSVGSPVTDEEDGHSTGKRPTLPTTPTSVIANL</sequence>
<dbReference type="AlphaFoldDB" id="A0A2K0UDZ4"/>
<protein>
    <submittedName>
        <fullName evidence="2">Uncharacterized protein</fullName>
    </submittedName>
</protein>
<feature type="region of interest" description="Disordered" evidence="1">
    <location>
        <begin position="46"/>
        <end position="100"/>
    </location>
</feature>
<organism evidence="2 3">
    <name type="scientific">Trichoderma harzianum</name>
    <name type="common">Hypocrea lixii</name>
    <dbReference type="NCBI Taxonomy" id="5544"/>
    <lineage>
        <taxon>Eukaryota</taxon>
        <taxon>Fungi</taxon>
        <taxon>Dikarya</taxon>
        <taxon>Ascomycota</taxon>
        <taxon>Pezizomycotina</taxon>
        <taxon>Sordariomycetes</taxon>
        <taxon>Hypocreomycetidae</taxon>
        <taxon>Hypocreales</taxon>
        <taxon>Hypocreaceae</taxon>
        <taxon>Trichoderma</taxon>
    </lineage>
</organism>
<dbReference type="Proteomes" id="UP000236290">
    <property type="component" value="Unassembled WGS sequence"/>
</dbReference>
<gene>
    <name evidence="2" type="ORF">THARTR1_03941</name>
</gene>
<evidence type="ECO:0000313" key="3">
    <source>
        <dbReference type="Proteomes" id="UP000236290"/>
    </source>
</evidence>
<evidence type="ECO:0000256" key="1">
    <source>
        <dbReference type="SAM" id="MobiDB-lite"/>
    </source>
</evidence>
<dbReference type="EMBL" id="MTYI01000049">
    <property type="protein sequence ID" value="PNP56004.1"/>
    <property type="molecule type" value="Genomic_DNA"/>
</dbReference>